<reference evidence="1 2" key="1">
    <citation type="submission" date="2018-06" db="EMBL/GenBank/DDBJ databases">
        <authorList>
            <consortium name="Pathogen Informatics"/>
            <person name="Doyle S."/>
        </authorList>
    </citation>
    <scope>NUCLEOTIDE SEQUENCE [LARGE SCALE GENOMIC DNA]</scope>
    <source>
        <strain evidence="1 2">NCTC11685</strain>
    </source>
</reference>
<evidence type="ECO:0000313" key="1">
    <source>
        <dbReference type="EMBL" id="STV72538.1"/>
    </source>
</evidence>
<protein>
    <submittedName>
        <fullName evidence="1">Uncharacterized protein</fullName>
    </submittedName>
</protein>
<dbReference type="EMBL" id="UGMS01000001">
    <property type="protein sequence ID" value="STV72538.1"/>
    <property type="molecule type" value="Genomic_DNA"/>
</dbReference>
<dbReference type="Proteomes" id="UP000254863">
    <property type="component" value="Unassembled WGS sequence"/>
</dbReference>
<evidence type="ECO:0000313" key="2">
    <source>
        <dbReference type="Proteomes" id="UP000254863"/>
    </source>
</evidence>
<accession>A0A7H4N054</accession>
<organism evidence="1 2">
    <name type="scientific">Klebsiella michiganensis</name>
    <dbReference type="NCBI Taxonomy" id="1134687"/>
    <lineage>
        <taxon>Bacteria</taxon>
        <taxon>Pseudomonadati</taxon>
        <taxon>Pseudomonadota</taxon>
        <taxon>Gammaproteobacteria</taxon>
        <taxon>Enterobacterales</taxon>
        <taxon>Enterobacteriaceae</taxon>
        <taxon>Klebsiella/Raoultella group</taxon>
        <taxon>Klebsiella</taxon>
    </lineage>
</organism>
<comment type="caution">
    <text evidence="1">The sequence shown here is derived from an EMBL/GenBank/DDBJ whole genome shotgun (WGS) entry which is preliminary data.</text>
</comment>
<name>A0A7H4N054_9ENTR</name>
<dbReference type="AlphaFoldDB" id="A0A7H4N054"/>
<gene>
    <name evidence="1" type="ORF">NCTC11685_00619</name>
</gene>
<sequence>MMPAARQLFSAIDARFTRSINTQGDKTQQAVDKSLLHFSTDYFVGAAADFGSINLLRLANAADKEVVSGDLLRLNGDARIYRESSAGRNQK</sequence>
<proteinExistence type="predicted"/>